<protein>
    <submittedName>
        <fullName evidence="2">Uncharacterized protein</fullName>
    </submittedName>
</protein>
<evidence type="ECO:0000256" key="1">
    <source>
        <dbReference type="SAM" id="MobiDB-lite"/>
    </source>
</evidence>
<sequence>MSVAIEVDQIGVKMRERISVIHDGKSNEKGNADTINKSVTRSFVRAIVVKREKVARSAQLGSLPVAASGAYEEHVKLRTPRPPKPPSDAPTRYSVYTIP</sequence>
<evidence type="ECO:0000313" key="3">
    <source>
        <dbReference type="Proteomes" id="UP000075809"/>
    </source>
</evidence>
<gene>
    <name evidence="2" type="ORF">ALC60_14132</name>
</gene>
<keyword evidence="3" id="KW-1185">Reference proteome</keyword>
<feature type="region of interest" description="Disordered" evidence="1">
    <location>
        <begin position="74"/>
        <end position="99"/>
    </location>
</feature>
<dbReference type="AlphaFoldDB" id="A0A151WG92"/>
<organism evidence="2 3">
    <name type="scientific">Mycetomoellerius zeteki</name>
    <dbReference type="NCBI Taxonomy" id="64791"/>
    <lineage>
        <taxon>Eukaryota</taxon>
        <taxon>Metazoa</taxon>
        <taxon>Ecdysozoa</taxon>
        <taxon>Arthropoda</taxon>
        <taxon>Hexapoda</taxon>
        <taxon>Insecta</taxon>
        <taxon>Pterygota</taxon>
        <taxon>Neoptera</taxon>
        <taxon>Endopterygota</taxon>
        <taxon>Hymenoptera</taxon>
        <taxon>Apocrita</taxon>
        <taxon>Aculeata</taxon>
        <taxon>Formicoidea</taxon>
        <taxon>Formicidae</taxon>
        <taxon>Myrmicinae</taxon>
        <taxon>Mycetomoellerius</taxon>
    </lineage>
</organism>
<name>A0A151WG92_9HYME</name>
<proteinExistence type="predicted"/>
<dbReference type="EMBL" id="KQ983185">
    <property type="protein sequence ID" value="KYQ46841.1"/>
    <property type="molecule type" value="Genomic_DNA"/>
</dbReference>
<evidence type="ECO:0000313" key="2">
    <source>
        <dbReference type="EMBL" id="KYQ46841.1"/>
    </source>
</evidence>
<dbReference type="Proteomes" id="UP000075809">
    <property type="component" value="Unassembled WGS sequence"/>
</dbReference>
<reference evidence="2 3" key="1">
    <citation type="submission" date="2015-09" db="EMBL/GenBank/DDBJ databases">
        <title>Trachymyrmex zeteki WGS genome.</title>
        <authorList>
            <person name="Nygaard S."/>
            <person name="Hu H."/>
            <person name="Boomsma J."/>
            <person name="Zhang G."/>
        </authorList>
    </citation>
    <scope>NUCLEOTIDE SEQUENCE [LARGE SCALE GENOMIC DNA]</scope>
    <source>
        <strain evidence="2">Tzet28-1</strain>
        <tissue evidence="2">Whole body</tissue>
    </source>
</reference>
<accession>A0A151WG92</accession>